<dbReference type="InterPro" id="IPR006131">
    <property type="entry name" value="Asp_carbamoyltransf_Asp/Orn-bd"/>
</dbReference>
<comment type="function">
    <text evidence="5 7">Catalyzes the condensation of carbamoyl phosphate and aspartate to form carbamoyl aspartate and inorganic phosphate, the committed step in the de novo pyrimidine nucleotide biosynthesis pathway.</text>
</comment>
<dbReference type="GO" id="GO:0016597">
    <property type="term" value="F:amino acid binding"/>
    <property type="evidence" value="ECO:0007669"/>
    <property type="project" value="InterPro"/>
</dbReference>
<evidence type="ECO:0000256" key="4">
    <source>
        <dbReference type="ARBA" id="ARBA00022975"/>
    </source>
</evidence>
<feature type="binding site" evidence="7">
    <location>
        <position position="265"/>
    </location>
    <ligand>
        <name>carbamoyl phosphate</name>
        <dbReference type="ChEBI" id="CHEBI:58228"/>
    </ligand>
</feature>
<dbReference type="GO" id="GO:0004070">
    <property type="term" value="F:aspartate carbamoyltransferase activity"/>
    <property type="evidence" value="ECO:0007669"/>
    <property type="project" value="UniProtKB-UniRule"/>
</dbReference>
<feature type="binding site" evidence="7">
    <location>
        <position position="139"/>
    </location>
    <ligand>
        <name>carbamoyl phosphate</name>
        <dbReference type="ChEBI" id="CHEBI:58228"/>
    </ligand>
</feature>
<dbReference type="PANTHER" id="PTHR45753">
    <property type="entry name" value="ORNITHINE CARBAMOYLTRANSFERASE, MITOCHONDRIAL"/>
    <property type="match status" value="1"/>
</dbReference>
<dbReference type="NCBIfam" id="TIGR00670">
    <property type="entry name" value="asp_carb_tr"/>
    <property type="match status" value="1"/>
</dbReference>
<gene>
    <name evidence="7 10" type="primary">pyrB</name>
    <name evidence="10" type="ORF">LOOC260_122190</name>
</gene>
<comment type="subunit">
    <text evidence="7">Heterododecamer (2C3:3R2) of six catalytic PyrB chains organized as two trimers (C3), and six regulatory PyrI chains organized as three dimers (R2).</text>
</comment>
<dbReference type="GO" id="GO:0005829">
    <property type="term" value="C:cytosol"/>
    <property type="evidence" value="ECO:0007669"/>
    <property type="project" value="TreeGrafter"/>
</dbReference>
<organism evidence="10 11">
    <name type="scientific">Paucilactobacillus hokkaidonensis JCM 18461</name>
    <dbReference type="NCBI Taxonomy" id="1291742"/>
    <lineage>
        <taxon>Bacteria</taxon>
        <taxon>Bacillati</taxon>
        <taxon>Bacillota</taxon>
        <taxon>Bacilli</taxon>
        <taxon>Lactobacillales</taxon>
        <taxon>Lactobacillaceae</taxon>
        <taxon>Paucilactobacillus</taxon>
    </lineage>
</organism>
<dbReference type="FunFam" id="3.40.50.1370:FF:000011">
    <property type="entry name" value="Aspartate carbamoyltransferase"/>
    <property type="match status" value="1"/>
</dbReference>
<evidence type="ECO:0000256" key="3">
    <source>
        <dbReference type="ARBA" id="ARBA00022679"/>
    </source>
</evidence>
<dbReference type="HAMAP" id="MF_00001">
    <property type="entry name" value="Asp_carb_tr"/>
    <property type="match status" value="1"/>
</dbReference>
<proteinExistence type="inferred from homology"/>
<dbReference type="Gene3D" id="3.40.50.1370">
    <property type="entry name" value="Aspartate/ornithine carbamoyltransferase"/>
    <property type="match status" value="2"/>
</dbReference>
<comment type="catalytic activity">
    <reaction evidence="6 7">
        <text>carbamoyl phosphate + L-aspartate = N-carbamoyl-L-aspartate + phosphate + H(+)</text>
        <dbReference type="Rhea" id="RHEA:20013"/>
        <dbReference type="ChEBI" id="CHEBI:15378"/>
        <dbReference type="ChEBI" id="CHEBI:29991"/>
        <dbReference type="ChEBI" id="CHEBI:32814"/>
        <dbReference type="ChEBI" id="CHEBI:43474"/>
        <dbReference type="ChEBI" id="CHEBI:58228"/>
        <dbReference type="EC" id="2.1.3.2"/>
    </reaction>
</comment>
<evidence type="ECO:0000256" key="2">
    <source>
        <dbReference type="ARBA" id="ARBA00008896"/>
    </source>
</evidence>
<dbReference type="InterPro" id="IPR002082">
    <property type="entry name" value="Asp_carbamoyltransf"/>
</dbReference>
<dbReference type="UniPathway" id="UPA00070">
    <property type="reaction ID" value="UER00116"/>
</dbReference>
<feature type="domain" description="Aspartate/ornithine carbamoyltransferase Asp/Orn-binding" evidence="8">
    <location>
        <begin position="156"/>
        <end position="300"/>
    </location>
</feature>
<evidence type="ECO:0000256" key="5">
    <source>
        <dbReference type="ARBA" id="ARBA00043884"/>
    </source>
</evidence>
<comment type="similarity">
    <text evidence="2 7">Belongs to the aspartate/ornithine carbamoyltransferase superfamily. ATCase family.</text>
</comment>
<dbReference type="HOGENOM" id="CLU_043846_2_1_9"/>
<comment type="pathway">
    <text evidence="1 7">Pyrimidine metabolism; UMP biosynthesis via de novo pathway; (S)-dihydroorotate from bicarbonate: step 2/3.</text>
</comment>
<dbReference type="PRINTS" id="PR00100">
    <property type="entry name" value="AOTCASE"/>
</dbReference>
<dbReference type="Pfam" id="PF00185">
    <property type="entry name" value="OTCace"/>
    <property type="match status" value="1"/>
</dbReference>
<evidence type="ECO:0000259" key="8">
    <source>
        <dbReference type="Pfam" id="PF00185"/>
    </source>
</evidence>
<protein>
    <recommendedName>
        <fullName evidence="7">Aspartate carbamoyltransferase</fullName>
        <ecNumber evidence="7">2.1.3.2</ecNumber>
    </recommendedName>
    <alternativeName>
        <fullName evidence="7">Aspartate transcarbamylase</fullName>
        <shortName evidence="7">ATCase</shortName>
    </alternativeName>
</protein>
<evidence type="ECO:0000313" key="11">
    <source>
        <dbReference type="Proteomes" id="UP000031620"/>
    </source>
</evidence>
<dbReference type="GO" id="GO:0006207">
    <property type="term" value="P:'de novo' pyrimidine nucleobase biosynthetic process"/>
    <property type="evidence" value="ECO:0007669"/>
    <property type="project" value="InterPro"/>
</dbReference>
<keyword evidence="3 7" id="KW-0808">Transferase</keyword>
<feature type="binding site" evidence="7">
    <location>
        <position position="57"/>
    </location>
    <ligand>
        <name>carbamoyl phosphate</name>
        <dbReference type="ChEBI" id="CHEBI:58228"/>
    </ligand>
</feature>
<feature type="domain" description="Aspartate/ornithine carbamoyltransferase carbamoyl-P binding" evidence="9">
    <location>
        <begin position="10"/>
        <end position="149"/>
    </location>
</feature>
<feature type="binding site" evidence="7">
    <location>
        <position position="84"/>
    </location>
    <ligand>
        <name>L-aspartate</name>
        <dbReference type="ChEBI" id="CHEBI:29991"/>
    </ligand>
</feature>
<dbReference type="AlphaFoldDB" id="A0A0A1H0D1"/>
<feature type="binding site" evidence="7">
    <location>
        <position position="106"/>
    </location>
    <ligand>
        <name>carbamoyl phosphate</name>
        <dbReference type="ChEBI" id="CHEBI:58228"/>
    </ligand>
</feature>
<evidence type="ECO:0000256" key="1">
    <source>
        <dbReference type="ARBA" id="ARBA00004852"/>
    </source>
</evidence>
<dbReference type="EMBL" id="AP014680">
    <property type="protein sequence ID" value="BAP86724.1"/>
    <property type="molecule type" value="Genomic_DNA"/>
</dbReference>
<dbReference type="InterPro" id="IPR006130">
    <property type="entry name" value="Asp/Orn_carbamoylTrfase"/>
</dbReference>
<dbReference type="PANTHER" id="PTHR45753:SF6">
    <property type="entry name" value="ASPARTATE CARBAMOYLTRANSFERASE"/>
    <property type="match status" value="1"/>
</dbReference>
<evidence type="ECO:0000313" key="10">
    <source>
        <dbReference type="EMBL" id="BAP86724.1"/>
    </source>
</evidence>
<sequence length="309" mass="35171">MMMTERMQANLLTIDQLESDDALDLIHEAQAFKAGKQVQLLKPAYAINMFFENSTRTKTSFQMAEKKLGMQVLDFNSATSSVSKGESLYDTLKTVESIGVNLAVIRHPETDYYRQLTQNNNLNIGLINAGDGSGQHPSQCLLDMMTILEQFHCFHDLKVLINGDIAHSRVARSNAEMLYRLGAQVYFSGPKDWFDPALEKYGRYGDFDELLPQMDVINLLRVQHERISGSANTQFDVQAYRQQYGLTKQRAKQMKPEAIILHPAPVNRGVEIDDELVESPQSRIFTQMKNGVYVRMAIISRLLRFQNLL</sequence>
<feature type="binding site" evidence="7">
    <location>
        <position position="264"/>
    </location>
    <ligand>
        <name>carbamoyl phosphate</name>
        <dbReference type="ChEBI" id="CHEBI:58228"/>
    </ligand>
</feature>
<dbReference type="KEGG" id="lho:LOOC260_122190"/>
<feature type="binding site" evidence="7">
    <location>
        <position position="136"/>
    </location>
    <ligand>
        <name>carbamoyl phosphate</name>
        <dbReference type="ChEBI" id="CHEBI:58228"/>
    </ligand>
</feature>
<dbReference type="GO" id="GO:0044205">
    <property type="term" value="P:'de novo' UMP biosynthetic process"/>
    <property type="evidence" value="ECO:0007669"/>
    <property type="project" value="UniProtKB-UniRule"/>
</dbReference>
<dbReference type="InterPro" id="IPR036901">
    <property type="entry name" value="Asp/Orn_carbamoylTrfase_sf"/>
</dbReference>
<evidence type="ECO:0000256" key="6">
    <source>
        <dbReference type="ARBA" id="ARBA00048859"/>
    </source>
</evidence>
<keyword evidence="4 7" id="KW-0665">Pyrimidine biosynthesis</keyword>
<feature type="binding site" evidence="7">
    <location>
        <position position="169"/>
    </location>
    <ligand>
        <name>L-aspartate</name>
        <dbReference type="ChEBI" id="CHEBI:29991"/>
    </ligand>
</feature>
<dbReference type="NCBIfam" id="NF002032">
    <property type="entry name" value="PRK00856.1"/>
    <property type="match status" value="1"/>
</dbReference>
<dbReference type="RefSeq" id="WP_041094991.1">
    <property type="nucleotide sequence ID" value="NZ_AP014680.1"/>
</dbReference>
<reference evidence="10 11" key="1">
    <citation type="submission" date="2014-11" db="EMBL/GenBank/DDBJ databases">
        <title>Complete genome sequence and analysis of Lactobacillus hokkaidonensis LOOC260T.</title>
        <authorList>
            <person name="Tanizawa Y."/>
            <person name="Tohno M."/>
            <person name="Kaminuma E."/>
            <person name="Nakamura Y."/>
            <person name="Arita M."/>
        </authorList>
    </citation>
    <scope>NUCLEOTIDE SEQUENCE [LARGE SCALE GENOMIC DNA]</scope>
    <source>
        <strain evidence="10 11">LOOC260</strain>
    </source>
</reference>
<evidence type="ECO:0000256" key="7">
    <source>
        <dbReference type="HAMAP-Rule" id="MF_00001"/>
    </source>
</evidence>
<dbReference type="InterPro" id="IPR006132">
    <property type="entry name" value="Asp/Orn_carbamoyltranf_P-bd"/>
</dbReference>
<dbReference type="EC" id="2.1.3.2" evidence="7"/>
<dbReference type="PROSITE" id="PS00097">
    <property type="entry name" value="CARBAMOYLTRANSFERASE"/>
    <property type="match status" value="1"/>
</dbReference>
<accession>A0A0A1H0D1</accession>
<dbReference type="Proteomes" id="UP000031620">
    <property type="component" value="Chromosome"/>
</dbReference>
<evidence type="ECO:0000259" key="9">
    <source>
        <dbReference type="Pfam" id="PF02729"/>
    </source>
</evidence>
<name>A0A0A1H0D1_9LACO</name>
<dbReference type="SUPFAM" id="SSF53671">
    <property type="entry name" value="Aspartate/ornithine carbamoyltransferase"/>
    <property type="match status" value="1"/>
</dbReference>
<feature type="binding site" evidence="7">
    <location>
        <position position="221"/>
    </location>
    <ligand>
        <name>L-aspartate</name>
        <dbReference type="ChEBI" id="CHEBI:29991"/>
    </ligand>
</feature>
<feature type="binding site" evidence="7">
    <location>
        <position position="56"/>
    </location>
    <ligand>
        <name>carbamoyl phosphate</name>
        <dbReference type="ChEBI" id="CHEBI:58228"/>
    </ligand>
</feature>
<dbReference type="GO" id="GO:0006520">
    <property type="term" value="P:amino acid metabolic process"/>
    <property type="evidence" value="ECO:0007669"/>
    <property type="project" value="InterPro"/>
</dbReference>
<dbReference type="STRING" id="1291742.LOOC260_122190"/>
<dbReference type="Pfam" id="PF02729">
    <property type="entry name" value="OTCace_N"/>
    <property type="match status" value="1"/>
</dbReference>
<dbReference type="PRINTS" id="PR00101">
    <property type="entry name" value="ATCASE"/>
</dbReference>